<accession>A0A1Q4NUZ0</accession>
<proteinExistence type="predicted"/>
<dbReference type="CDD" id="cd18880">
    <property type="entry name" value="NUDIX_ADPRase"/>
    <property type="match status" value="1"/>
</dbReference>
<dbReference type="PANTHER" id="PTHR43046:SF14">
    <property type="entry name" value="MUTT_NUDIX FAMILY PROTEIN"/>
    <property type="match status" value="1"/>
</dbReference>
<name>A0A1Q4NUZ0_SERMA</name>
<evidence type="ECO:0000313" key="5">
    <source>
        <dbReference type="Proteomes" id="UP000185770"/>
    </source>
</evidence>
<gene>
    <name evidence="4" type="ORF">BHU62_21400</name>
</gene>
<dbReference type="Proteomes" id="UP000185770">
    <property type="component" value="Unassembled WGS sequence"/>
</dbReference>
<dbReference type="OrthoDB" id="9791228at2"/>
<dbReference type="Gene3D" id="3.90.79.10">
    <property type="entry name" value="Nucleoside Triphosphate Pyrophosphohydrolase"/>
    <property type="match status" value="1"/>
</dbReference>
<reference evidence="4 5" key="1">
    <citation type="submission" date="2016-09" db="EMBL/GenBank/DDBJ databases">
        <title>Serratia marcescens MSU-97 and epiphytic antimycotic-producing bacteria.</title>
        <authorList>
            <person name="Matilla M.A."/>
        </authorList>
    </citation>
    <scope>NUCLEOTIDE SEQUENCE [LARGE SCALE GENOMIC DNA]</scope>
    <source>
        <strain evidence="4 5">MSU-97</strain>
    </source>
</reference>
<dbReference type="AlphaFoldDB" id="A0A1Q4NUZ0"/>
<dbReference type="PANTHER" id="PTHR43046">
    <property type="entry name" value="GDP-MANNOSE MANNOSYL HYDROLASE"/>
    <property type="match status" value="1"/>
</dbReference>
<evidence type="ECO:0000256" key="2">
    <source>
        <dbReference type="ARBA" id="ARBA00022801"/>
    </source>
</evidence>
<dbReference type="SUPFAM" id="SSF55811">
    <property type="entry name" value="Nudix"/>
    <property type="match status" value="1"/>
</dbReference>
<dbReference type="PROSITE" id="PS51462">
    <property type="entry name" value="NUDIX"/>
    <property type="match status" value="1"/>
</dbReference>
<evidence type="ECO:0000313" key="4">
    <source>
        <dbReference type="EMBL" id="OKB64697.1"/>
    </source>
</evidence>
<comment type="cofactor">
    <cofactor evidence="1">
        <name>Mg(2+)</name>
        <dbReference type="ChEBI" id="CHEBI:18420"/>
    </cofactor>
</comment>
<feature type="domain" description="Nudix hydrolase" evidence="3">
    <location>
        <begin position="20"/>
        <end position="169"/>
    </location>
</feature>
<dbReference type="InterPro" id="IPR015797">
    <property type="entry name" value="NUDIX_hydrolase-like_dom_sf"/>
</dbReference>
<organism evidence="4 5">
    <name type="scientific">Serratia marcescens</name>
    <dbReference type="NCBI Taxonomy" id="615"/>
    <lineage>
        <taxon>Bacteria</taxon>
        <taxon>Pseudomonadati</taxon>
        <taxon>Pseudomonadota</taxon>
        <taxon>Gammaproteobacteria</taxon>
        <taxon>Enterobacterales</taxon>
        <taxon>Yersiniaceae</taxon>
        <taxon>Serratia</taxon>
    </lineage>
</organism>
<evidence type="ECO:0000256" key="1">
    <source>
        <dbReference type="ARBA" id="ARBA00001946"/>
    </source>
</evidence>
<sequence>MSQTRHCTGVCYVSENQQNNIRISAKAIIIHHEKILLIKYRSESDEWFTLPGGGQLFGEPLTQTLIRECREESRYEITPGELVFIREYIGKNHEFADFDRDVHQLEMMFLATLLDNESDMLHLDIHSDRHQIAAQWIDLAALEQTPLFPAALRSLIKEKKFPPLSPVYLGDVN</sequence>
<dbReference type="GO" id="GO:0016787">
    <property type="term" value="F:hydrolase activity"/>
    <property type="evidence" value="ECO:0007669"/>
    <property type="project" value="UniProtKB-KW"/>
</dbReference>
<dbReference type="InterPro" id="IPR000086">
    <property type="entry name" value="NUDIX_hydrolase_dom"/>
</dbReference>
<dbReference type="Pfam" id="PF00293">
    <property type="entry name" value="NUDIX"/>
    <property type="match status" value="1"/>
</dbReference>
<comment type="caution">
    <text evidence="4">The sequence shown here is derived from an EMBL/GenBank/DDBJ whole genome shotgun (WGS) entry which is preliminary data.</text>
</comment>
<evidence type="ECO:0000259" key="3">
    <source>
        <dbReference type="PROSITE" id="PS51462"/>
    </source>
</evidence>
<keyword evidence="2 4" id="KW-0378">Hydrolase</keyword>
<protein>
    <submittedName>
        <fullName evidence="4">NUDIX hydrolase</fullName>
    </submittedName>
</protein>
<dbReference type="EMBL" id="MJAO01000030">
    <property type="protein sequence ID" value="OKB64697.1"/>
    <property type="molecule type" value="Genomic_DNA"/>
</dbReference>